<dbReference type="PROSITE" id="PS50937">
    <property type="entry name" value="HTH_MERR_2"/>
    <property type="match status" value="1"/>
</dbReference>
<evidence type="ECO:0000313" key="3">
    <source>
        <dbReference type="EMBL" id="MBO0512369.1"/>
    </source>
</evidence>
<evidence type="ECO:0000313" key="4">
    <source>
        <dbReference type="Proteomes" id="UP000664167"/>
    </source>
</evidence>
<dbReference type="PANTHER" id="PTHR30204">
    <property type="entry name" value="REDOX-CYCLING DRUG-SENSING TRANSCRIPTIONAL ACTIVATOR SOXR"/>
    <property type="match status" value="1"/>
</dbReference>
<sequence length="306" mass="33467">MWSIGELAEQAGVTVKTVRFYSDRGLLPEAARSSGGHRRYGPDAFERLRLIRSLRTLDLPVPEVGRVLDHGDGLTDALEDAIDGQLRELGSQLTALRWREAALQLVRDCPPEERGDRLRLVGAVSAPPSTVPLARFWRGALPVRLSPRLVSSILDYAVPQPPSDPTPAQVLAFARMYAIATAPCPATDPRRSAGNRTDKVHRPDVLYDGLFDAYMLAAADVKTNRAPKRGQALDCFVAAHAESRGLRDSQEFRRRLSGLLTLAADQMVDRYWELTGELSGAPEPTLGRAQEWLRAALDTDVAAAAG</sequence>
<dbReference type="PANTHER" id="PTHR30204:SF93">
    <property type="entry name" value="HTH MERR-TYPE DOMAIN-CONTAINING PROTEIN"/>
    <property type="match status" value="1"/>
</dbReference>
<dbReference type="AlphaFoldDB" id="A0A939F6F0"/>
<evidence type="ECO:0000259" key="2">
    <source>
        <dbReference type="PROSITE" id="PS50937"/>
    </source>
</evidence>
<dbReference type="Pfam" id="PF13411">
    <property type="entry name" value="MerR_1"/>
    <property type="match status" value="1"/>
</dbReference>
<keyword evidence="1" id="KW-0238">DNA-binding</keyword>
<proteinExistence type="predicted"/>
<dbReference type="PRINTS" id="PR00040">
    <property type="entry name" value="HTHMERR"/>
</dbReference>
<dbReference type="GO" id="GO:0003700">
    <property type="term" value="F:DNA-binding transcription factor activity"/>
    <property type="evidence" value="ECO:0007669"/>
    <property type="project" value="InterPro"/>
</dbReference>
<organism evidence="3 4">
    <name type="scientific">Streptomyces beijiangensis</name>
    <dbReference type="NCBI Taxonomy" id="163361"/>
    <lineage>
        <taxon>Bacteria</taxon>
        <taxon>Bacillati</taxon>
        <taxon>Actinomycetota</taxon>
        <taxon>Actinomycetes</taxon>
        <taxon>Kitasatosporales</taxon>
        <taxon>Streptomycetaceae</taxon>
        <taxon>Streptomyces</taxon>
    </lineage>
</organism>
<dbReference type="CDD" id="cd00592">
    <property type="entry name" value="HTH_MerR-like"/>
    <property type="match status" value="1"/>
</dbReference>
<dbReference type="InterPro" id="IPR000551">
    <property type="entry name" value="MerR-type_HTH_dom"/>
</dbReference>
<feature type="domain" description="HTH merR-type" evidence="2">
    <location>
        <begin position="1"/>
        <end position="70"/>
    </location>
</feature>
<dbReference type="GO" id="GO:0003677">
    <property type="term" value="F:DNA binding"/>
    <property type="evidence" value="ECO:0007669"/>
    <property type="project" value="UniProtKB-KW"/>
</dbReference>
<dbReference type="Gene3D" id="1.10.1660.10">
    <property type="match status" value="1"/>
</dbReference>
<dbReference type="InterPro" id="IPR047057">
    <property type="entry name" value="MerR_fam"/>
</dbReference>
<comment type="caution">
    <text evidence="3">The sequence shown here is derived from an EMBL/GenBank/DDBJ whole genome shotgun (WGS) entry which is preliminary data.</text>
</comment>
<dbReference type="RefSeq" id="WP_206961763.1">
    <property type="nucleotide sequence ID" value="NZ_JAFLRJ010000097.1"/>
</dbReference>
<name>A0A939F6F0_9ACTN</name>
<dbReference type="Proteomes" id="UP000664167">
    <property type="component" value="Unassembled WGS sequence"/>
</dbReference>
<keyword evidence="4" id="KW-1185">Reference proteome</keyword>
<gene>
    <name evidence="3" type="ORF">J0695_11185</name>
</gene>
<dbReference type="SUPFAM" id="SSF46955">
    <property type="entry name" value="Putative DNA-binding domain"/>
    <property type="match status" value="1"/>
</dbReference>
<evidence type="ECO:0000256" key="1">
    <source>
        <dbReference type="ARBA" id="ARBA00023125"/>
    </source>
</evidence>
<dbReference type="EMBL" id="JAFLRJ010000097">
    <property type="protein sequence ID" value="MBO0512369.1"/>
    <property type="molecule type" value="Genomic_DNA"/>
</dbReference>
<dbReference type="SMART" id="SM00422">
    <property type="entry name" value="HTH_MERR"/>
    <property type="match status" value="1"/>
</dbReference>
<accession>A0A939F6F0</accession>
<dbReference type="InterPro" id="IPR009061">
    <property type="entry name" value="DNA-bd_dom_put_sf"/>
</dbReference>
<protein>
    <submittedName>
        <fullName evidence="3">MerR family transcriptional regulator</fullName>
    </submittedName>
</protein>
<reference evidence="3" key="1">
    <citation type="submission" date="2021-03" db="EMBL/GenBank/DDBJ databases">
        <title>Streptomyces poriferae sp. nov., a novel marine sponge-derived Actinobacteria species with anti-MRSA activity.</title>
        <authorList>
            <person name="Sandoval-Powers M."/>
            <person name="Kralova S."/>
            <person name="Nguyen G.-S."/>
            <person name="Fawwal D."/>
            <person name="Degnes K."/>
            <person name="Klinkenberg G."/>
            <person name="Sletta H."/>
            <person name="Wentzel A."/>
            <person name="Liles M.R."/>
        </authorList>
    </citation>
    <scope>NUCLEOTIDE SEQUENCE</scope>
    <source>
        <strain evidence="3">DSM 41794</strain>
    </source>
</reference>